<reference evidence="2 3" key="1">
    <citation type="submission" date="2019-08" db="EMBL/GenBank/DDBJ databases">
        <authorList>
            <person name="Dong K."/>
        </authorList>
    </citation>
    <scope>NUCLEOTIDE SEQUENCE [LARGE SCALE GENOMIC DNA]</scope>
    <source>
        <strain evidence="2 3">JCM14558</strain>
    </source>
</reference>
<accession>A0A5C8I2Q2</accession>
<feature type="transmembrane region" description="Helical" evidence="1">
    <location>
        <begin position="46"/>
        <end position="69"/>
    </location>
</feature>
<dbReference type="Pfam" id="PF11292">
    <property type="entry name" value="DUF3093"/>
    <property type="match status" value="1"/>
</dbReference>
<keyword evidence="1" id="KW-1133">Transmembrane helix</keyword>
<evidence type="ECO:0000313" key="2">
    <source>
        <dbReference type="EMBL" id="TXK13056.1"/>
    </source>
</evidence>
<protein>
    <submittedName>
        <fullName evidence="2">DUF3093 domain-containing protein</fullName>
    </submittedName>
</protein>
<comment type="caution">
    <text evidence="2">The sequence shown here is derived from an EMBL/GenBank/DDBJ whole genome shotgun (WGS) entry which is preliminary data.</text>
</comment>
<evidence type="ECO:0000256" key="1">
    <source>
        <dbReference type="SAM" id="Phobius"/>
    </source>
</evidence>
<dbReference type="EMBL" id="VRSV01000001">
    <property type="protein sequence ID" value="TXK13056.1"/>
    <property type="molecule type" value="Genomic_DNA"/>
</dbReference>
<feature type="transmembrane region" description="Helical" evidence="1">
    <location>
        <begin position="21"/>
        <end position="40"/>
    </location>
</feature>
<proteinExistence type="predicted"/>
<sequence length="163" mass="17258">MQARGCSMRERPAYRERLSPSLWVLVAAAVCAPMAALVFAPVDTTLALVVGVVVGVAIVVAFVLLSPVIEIDGGVLRAGKAHIDVALLGDPVPTEGLEARAARGAGLDPRSWMLIRGGIDGVVTIPVTDPDDPTPVWVVSTRTPDRLAAGVRRAQLRQRTPRR</sequence>
<evidence type="ECO:0000313" key="3">
    <source>
        <dbReference type="Proteomes" id="UP000321034"/>
    </source>
</evidence>
<dbReference type="InterPro" id="IPR021443">
    <property type="entry name" value="DUF3093"/>
</dbReference>
<keyword evidence="1" id="KW-0472">Membrane</keyword>
<keyword evidence="3" id="KW-1185">Reference proteome</keyword>
<keyword evidence="1" id="KW-0812">Transmembrane</keyword>
<gene>
    <name evidence="2" type="ORF">FVP77_06400</name>
</gene>
<dbReference type="Proteomes" id="UP000321034">
    <property type="component" value="Unassembled WGS sequence"/>
</dbReference>
<dbReference type="AlphaFoldDB" id="A0A5C8I2Q2"/>
<organism evidence="2 3">
    <name type="scientific">Microbacterium hatanonis</name>
    <dbReference type="NCBI Taxonomy" id="404366"/>
    <lineage>
        <taxon>Bacteria</taxon>
        <taxon>Bacillati</taxon>
        <taxon>Actinomycetota</taxon>
        <taxon>Actinomycetes</taxon>
        <taxon>Micrococcales</taxon>
        <taxon>Microbacteriaceae</taxon>
        <taxon>Microbacterium</taxon>
    </lineage>
</organism>
<name>A0A5C8I2Q2_9MICO</name>